<dbReference type="Gene3D" id="3.40.50.300">
    <property type="entry name" value="P-loop containing nucleotide triphosphate hydrolases"/>
    <property type="match status" value="1"/>
</dbReference>
<dbReference type="GO" id="GO:0005524">
    <property type="term" value="F:ATP binding"/>
    <property type="evidence" value="ECO:0007669"/>
    <property type="project" value="UniProtKB-KW"/>
</dbReference>
<dbReference type="PANTHER" id="PTHR42794:SF1">
    <property type="entry name" value="HEMIN IMPORT ATP-BINDING PROTEIN HMUV"/>
    <property type="match status" value="1"/>
</dbReference>
<dbReference type="Pfam" id="PF00005">
    <property type="entry name" value="ABC_tran"/>
    <property type="match status" value="1"/>
</dbReference>
<keyword evidence="2" id="KW-0547">Nucleotide-binding</keyword>
<dbReference type="PANTHER" id="PTHR42794">
    <property type="entry name" value="HEMIN IMPORT ATP-BINDING PROTEIN HMUV"/>
    <property type="match status" value="1"/>
</dbReference>
<dbReference type="PROSITE" id="PS50893">
    <property type="entry name" value="ABC_TRANSPORTER_2"/>
    <property type="match status" value="1"/>
</dbReference>
<evidence type="ECO:0000256" key="1">
    <source>
        <dbReference type="ARBA" id="ARBA00022448"/>
    </source>
</evidence>
<dbReference type="InterPro" id="IPR027417">
    <property type="entry name" value="P-loop_NTPase"/>
</dbReference>
<protein>
    <submittedName>
        <fullName evidence="6">ABC transporter ATP-binding protein</fullName>
    </submittedName>
</protein>
<keyword evidence="3 6" id="KW-0067">ATP-binding</keyword>
<feature type="domain" description="ABC transporter" evidence="5">
    <location>
        <begin position="2"/>
        <end position="237"/>
    </location>
</feature>
<evidence type="ECO:0000256" key="3">
    <source>
        <dbReference type="ARBA" id="ARBA00022840"/>
    </source>
</evidence>
<evidence type="ECO:0000256" key="4">
    <source>
        <dbReference type="ARBA" id="ARBA00022967"/>
    </source>
</evidence>
<sequence length="258" mass="27032">MIECRGLRVERGRTVVLDGVDLTVAQGEWVAVVGPNGAGKTTLLHALAGLVPASGEVAVGGHHPGRTPRREMSRTVALMPQRPVVPDGVAVRELILLGRTPHLSRFGTETADDHAVVDDLIARLELRALASRPATNLSGGELQRVVLARALAQQPRVLLLDEPTSALDIGHQQQVLDLVQALRVADGLTVVAAMHDLTLAGQYGRRVVMLAGGTVVADGTPAQVLTADRIGAVYDARVEVLDRPGGPVVLPVGPGPVT</sequence>
<evidence type="ECO:0000256" key="2">
    <source>
        <dbReference type="ARBA" id="ARBA00022741"/>
    </source>
</evidence>
<dbReference type="InterPro" id="IPR017871">
    <property type="entry name" value="ABC_transporter-like_CS"/>
</dbReference>
<dbReference type="CDD" id="cd03214">
    <property type="entry name" value="ABC_Iron-Siderophores_B12_Hemin"/>
    <property type="match status" value="1"/>
</dbReference>
<dbReference type="InterPro" id="IPR003439">
    <property type="entry name" value="ABC_transporter-like_ATP-bd"/>
</dbReference>
<dbReference type="SUPFAM" id="SSF52540">
    <property type="entry name" value="P-loop containing nucleoside triphosphate hydrolases"/>
    <property type="match status" value="1"/>
</dbReference>
<dbReference type="RefSeq" id="WP_345349540.1">
    <property type="nucleotide sequence ID" value="NZ_BAABFB010000063.1"/>
</dbReference>
<name>A0ABP8PGS7_9NOCA</name>
<dbReference type="InterPro" id="IPR003593">
    <property type="entry name" value="AAA+_ATPase"/>
</dbReference>
<organism evidence="6 7">
    <name type="scientific">Rhodococcus olei</name>
    <dbReference type="NCBI Taxonomy" id="2161675"/>
    <lineage>
        <taxon>Bacteria</taxon>
        <taxon>Bacillati</taxon>
        <taxon>Actinomycetota</taxon>
        <taxon>Actinomycetes</taxon>
        <taxon>Mycobacteriales</taxon>
        <taxon>Nocardiaceae</taxon>
        <taxon>Rhodococcus</taxon>
    </lineage>
</organism>
<evidence type="ECO:0000313" key="6">
    <source>
        <dbReference type="EMBL" id="GAA4485851.1"/>
    </source>
</evidence>
<proteinExistence type="predicted"/>
<comment type="caution">
    <text evidence="6">The sequence shown here is derived from an EMBL/GenBank/DDBJ whole genome shotgun (WGS) entry which is preliminary data.</text>
</comment>
<keyword evidence="4" id="KW-1278">Translocase</keyword>
<reference evidence="7" key="1">
    <citation type="journal article" date="2019" name="Int. J. Syst. Evol. Microbiol.">
        <title>The Global Catalogue of Microorganisms (GCM) 10K type strain sequencing project: providing services to taxonomists for standard genome sequencing and annotation.</title>
        <authorList>
            <consortium name="The Broad Institute Genomics Platform"/>
            <consortium name="The Broad Institute Genome Sequencing Center for Infectious Disease"/>
            <person name="Wu L."/>
            <person name="Ma J."/>
        </authorList>
    </citation>
    <scope>NUCLEOTIDE SEQUENCE [LARGE SCALE GENOMIC DNA]</scope>
    <source>
        <strain evidence="7">JCM 32206</strain>
    </source>
</reference>
<dbReference type="PROSITE" id="PS00211">
    <property type="entry name" value="ABC_TRANSPORTER_1"/>
    <property type="match status" value="1"/>
</dbReference>
<accession>A0ABP8PGS7</accession>
<dbReference type="SMART" id="SM00382">
    <property type="entry name" value="AAA"/>
    <property type="match status" value="1"/>
</dbReference>
<keyword evidence="7" id="KW-1185">Reference proteome</keyword>
<evidence type="ECO:0000259" key="5">
    <source>
        <dbReference type="PROSITE" id="PS50893"/>
    </source>
</evidence>
<dbReference type="EMBL" id="BAABFB010000063">
    <property type="protein sequence ID" value="GAA4485851.1"/>
    <property type="molecule type" value="Genomic_DNA"/>
</dbReference>
<keyword evidence="1" id="KW-0813">Transport</keyword>
<dbReference type="Proteomes" id="UP001501183">
    <property type="component" value="Unassembled WGS sequence"/>
</dbReference>
<gene>
    <name evidence="6" type="ORF">GCM10023094_41360</name>
</gene>
<evidence type="ECO:0000313" key="7">
    <source>
        <dbReference type="Proteomes" id="UP001501183"/>
    </source>
</evidence>